<sequence length="67" mass="7910">MKVRDLLSDPEIPLPIIFECTEVEDYEIQETVSKKQHVTSEYYQTSKLSCRTTSKPLHINKNERQKI</sequence>
<protein>
    <submittedName>
        <fullName evidence="2">Uncharacterized protein</fullName>
    </submittedName>
</protein>
<accession>A0A9W4TG80</accession>
<organism evidence="2 4">
    <name type="scientific">Flavobacterium collinsii</name>
    <dbReference type="NCBI Taxonomy" id="1114861"/>
    <lineage>
        <taxon>Bacteria</taxon>
        <taxon>Pseudomonadati</taxon>
        <taxon>Bacteroidota</taxon>
        <taxon>Flavobacteriia</taxon>
        <taxon>Flavobacteriales</taxon>
        <taxon>Flavobacteriaceae</taxon>
        <taxon>Flavobacterium</taxon>
    </lineage>
</organism>
<dbReference type="RefSeq" id="WP_173966552.1">
    <property type="nucleotide sequence ID" value="NZ_BOVI01000006.1"/>
</dbReference>
<evidence type="ECO:0000313" key="2">
    <source>
        <dbReference type="EMBL" id="CAI2766460.1"/>
    </source>
</evidence>
<dbReference type="EMBL" id="OX336425">
    <property type="protein sequence ID" value="CAI2766460.1"/>
    <property type="molecule type" value="Genomic_DNA"/>
</dbReference>
<gene>
    <name evidence="1" type="ORF">FLACOL7796_02601</name>
    <name evidence="2" type="ORF">TRV642_1507</name>
</gene>
<name>A0A9W4TG80_9FLAO</name>
<dbReference type="EMBL" id="CADCST010000086">
    <property type="protein sequence ID" value="CAA9199194.1"/>
    <property type="molecule type" value="Genomic_DNA"/>
</dbReference>
<reference evidence="1 3" key="1">
    <citation type="submission" date="2020-02" db="EMBL/GenBank/DDBJ databases">
        <authorList>
            <person name="Criscuolo A."/>
        </authorList>
    </citation>
    <scope>NUCLEOTIDE SEQUENCE [LARGE SCALE GENOMIC DNA]</scope>
    <source>
        <strain evidence="1">CECT7796</strain>
    </source>
</reference>
<dbReference type="AlphaFoldDB" id="A0A9W4TG80"/>
<keyword evidence="3" id="KW-1185">Reference proteome</keyword>
<dbReference type="KEGG" id="fcs:TRV642_1507"/>
<proteinExistence type="predicted"/>
<dbReference type="Proteomes" id="UP000474567">
    <property type="component" value="Unassembled WGS sequence"/>
</dbReference>
<evidence type="ECO:0000313" key="3">
    <source>
        <dbReference type="Proteomes" id="UP000474567"/>
    </source>
</evidence>
<reference evidence="2" key="2">
    <citation type="submission" date="2022-09" db="EMBL/GenBank/DDBJ databases">
        <authorList>
            <person name="Duchaud E."/>
        </authorList>
    </citation>
    <scope>NUCLEOTIDE SEQUENCE</scope>
    <source>
        <strain evidence="2">TRV642</strain>
    </source>
</reference>
<dbReference type="Proteomes" id="UP001152749">
    <property type="component" value="Chromosome"/>
</dbReference>
<evidence type="ECO:0000313" key="4">
    <source>
        <dbReference type="Proteomes" id="UP001152749"/>
    </source>
</evidence>
<evidence type="ECO:0000313" key="1">
    <source>
        <dbReference type="EMBL" id="CAA9199194.1"/>
    </source>
</evidence>